<dbReference type="SMART" id="SM00614">
    <property type="entry name" value="ZnF_BED"/>
    <property type="match status" value="1"/>
</dbReference>
<dbReference type="PANTHER" id="PTHR46481">
    <property type="entry name" value="ZINC FINGER BED DOMAIN-CONTAINING PROTEIN 4"/>
    <property type="match status" value="1"/>
</dbReference>
<comment type="subcellular location">
    <subcellularLocation>
        <location evidence="1">Nucleus</location>
    </subcellularLocation>
</comment>
<dbReference type="PROSITE" id="PS50808">
    <property type="entry name" value="ZF_BED"/>
    <property type="match status" value="1"/>
</dbReference>
<evidence type="ECO:0000313" key="13">
    <source>
        <dbReference type="EMBL" id="KAI0507204.1"/>
    </source>
</evidence>
<dbReference type="InterPro" id="IPR052035">
    <property type="entry name" value="ZnF_BED_domain_contain"/>
</dbReference>
<evidence type="ECO:0000256" key="9">
    <source>
        <dbReference type="ARBA" id="ARBA00023242"/>
    </source>
</evidence>
<keyword evidence="11" id="KW-0472">Membrane</keyword>
<keyword evidence="5" id="KW-0862">Zinc</keyword>
<keyword evidence="8" id="KW-0804">Transcription</keyword>
<dbReference type="Proteomes" id="UP000829196">
    <property type="component" value="Unassembled WGS sequence"/>
</dbReference>
<dbReference type="GO" id="GO:0046983">
    <property type="term" value="F:protein dimerization activity"/>
    <property type="evidence" value="ECO:0007669"/>
    <property type="project" value="InterPro"/>
</dbReference>
<evidence type="ECO:0000256" key="7">
    <source>
        <dbReference type="ARBA" id="ARBA00023125"/>
    </source>
</evidence>
<dbReference type="SUPFAM" id="SSF53098">
    <property type="entry name" value="Ribonuclease H-like"/>
    <property type="match status" value="1"/>
</dbReference>
<keyword evidence="11" id="KW-0812">Transmembrane</keyword>
<evidence type="ECO:0000256" key="1">
    <source>
        <dbReference type="ARBA" id="ARBA00004123"/>
    </source>
</evidence>
<proteinExistence type="predicted"/>
<evidence type="ECO:0000256" key="11">
    <source>
        <dbReference type="SAM" id="Phobius"/>
    </source>
</evidence>
<dbReference type="InterPro" id="IPR025525">
    <property type="entry name" value="hAT-like_transposase_RNase-H"/>
</dbReference>
<keyword evidence="7" id="KW-0238">DNA-binding</keyword>
<dbReference type="GO" id="GO:0008270">
    <property type="term" value="F:zinc ion binding"/>
    <property type="evidence" value="ECO:0007669"/>
    <property type="project" value="UniProtKB-KW"/>
</dbReference>
<keyword evidence="3" id="KW-0479">Metal-binding</keyword>
<dbReference type="InterPro" id="IPR003656">
    <property type="entry name" value="Znf_BED"/>
</dbReference>
<evidence type="ECO:0000256" key="6">
    <source>
        <dbReference type="ARBA" id="ARBA00023015"/>
    </source>
</evidence>
<keyword evidence="6" id="KW-0805">Transcription regulation</keyword>
<evidence type="ECO:0000256" key="3">
    <source>
        <dbReference type="ARBA" id="ARBA00022723"/>
    </source>
</evidence>
<evidence type="ECO:0000256" key="8">
    <source>
        <dbReference type="ARBA" id="ARBA00023163"/>
    </source>
</evidence>
<evidence type="ECO:0000256" key="4">
    <source>
        <dbReference type="ARBA" id="ARBA00022771"/>
    </source>
</evidence>
<evidence type="ECO:0000256" key="10">
    <source>
        <dbReference type="PROSITE-ProRule" id="PRU00027"/>
    </source>
</evidence>
<keyword evidence="9" id="KW-0539">Nucleus</keyword>
<dbReference type="SUPFAM" id="SSF57667">
    <property type="entry name" value="beta-beta-alpha zinc fingers"/>
    <property type="match status" value="1"/>
</dbReference>
<dbReference type="GO" id="GO:0005634">
    <property type="term" value="C:nucleus"/>
    <property type="evidence" value="ECO:0007669"/>
    <property type="project" value="UniProtKB-SubCell"/>
</dbReference>
<dbReference type="GO" id="GO:0003677">
    <property type="term" value="F:DNA binding"/>
    <property type="evidence" value="ECO:0007669"/>
    <property type="project" value="UniProtKB-KW"/>
</dbReference>
<dbReference type="Pfam" id="PF02892">
    <property type="entry name" value="zf-BED"/>
    <property type="match status" value="1"/>
</dbReference>
<evidence type="ECO:0000256" key="2">
    <source>
        <dbReference type="ARBA" id="ARBA00011738"/>
    </source>
</evidence>
<feature type="transmembrane region" description="Helical" evidence="11">
    <location>
        <begin position="122"/>
        <end position="141"/>
    </location>
</feature>
<evidence type="ECO:0000256" key="5">
    <source>
        <dbReference type="ARBA" id="ARBA00022833"/>
    </source>
</evidence>
<dbReference type="Pfam" id="PF14372">
    <property type="entry name" value="hAT-like_RNase-H"/>
    <property type="match status" value="1"/>
</dbReference>
<dbReference type="InterPro" id="IPR012337">
    <property type="entry name" value="RNaseH-like_sf"/>
</dbReference>
<comment type="subunit">
    <text evidence="2">Homodimer.</text>
</comment>
<sequence>MAESEHGILKSVELRLLRCTISGDIPLPSCSPYSNPENTLDPLKYDAPGAIERGDYAAALSSDAARLFFSFANSCEFDDSTTSAALFYSQVERSIDAFLCDGASEEPWLRVLDARVDANTEYRVAVVLCLVVAALLAFLPVGKFSYFPLPFGCFGEFGNVGNGAEWDSWARNQLTSVGFDLLGKFSFLQMEDSNTLPENYIQENDEVHIEDNVVEGLEASDDACDDGSVVIKKRRRMTSKVWGHFEMLPNPTDGKQRCKCKRCGAQYLCDSKNGTGNLRRHLQNCKKRDLCDIGQLILQTGSSASISMIDQKFDNAEFRDLFTACIIMHDLPFQCVEWMGVRSLMTYLRRDVQMFSRNTARNDCKKLFTKEVCNIRSNLSKCTSRVSVTSDLWTSINTDGFICLTVHYIDNDWHLHKKIISFSFMPPPHDGIALCEKLQSLFLEWKIESKLFSVTLDNASANNVCVDYLRNQLNLRRALLCEGQFFHIRCTAHIVNLIVQEGMKEIDVSISKIRESIKYVKGSQARKQKFLDCVKQSCLESKRGLRQDVPTRWNSTFIMLESALYYRRAFQQLELGDSNFKTCPVNSEWERVEKISTFLKPFYDITKVISGTKYPTTNLYFPCISTAYATLKHELIEGPDYIKQMCRRMIAKFEKYWHDFSVILAIAVILDPRYKFAFVEWCYKRLYVGDYVFEVKKVKDSLFSLFSNYASNNVNVPANVSERRNSECTNSSSTVINSQFLQDFDSFEEEVEMPKKSELEMYLDEPKIDRKIELDILHFWKANQYRFPEVSAMARDVLCIPISTVASESAFSNSGRILDQYRSALKHDIVEALVCSKDWLYGDKVTHDPELEVVTEDILTLIVNELEREAGESSII</sequence>
<keyword evidence="4 10" id="KW-0863">Zinc-finger</keyword>
<dbReference type="InterPro" id="IPR008906">
    <property type="entry name" value="HATC_C_dom"/>
</dbReference>
<reference evidence="13" key="1">
    <citation type="journal article" date="2022" name="Front. Genet.">
        <title>Chromosome-Scale Assembly of the Dendrobium nobile Genome Provides Insights Into the Molecular Mechanism of the Biosynthesis of the Medicinal Active Ingredient of Dendrobium.</title>
        <authorList>
            <person name="Xu Q."/>
            <person name="Niu S.-C."/>
            <person name="Li K.-L."/>
            <person name="Zheng P.-J."/>
            <person name="Zhang X.-J."/>
            <person name="Jia Y."/>
            <person name="Liu Y."/>
            <person name="Niu Y.-X."/>
            <person name="Yu L.-H."/>
            <person name="Chen D.-F."/>
            <person name="Zhang G.-Q."/>
        </authorList>
    </citation>
    <scope>NUCLEOTIDE SEQUENCE</scope>
    <source>
        <tissue evidence="13">Leaf</tissue>
    </source>
</reference>
<organism evidence="13 14">
    <name type="scientific">Dendrobium nobile</name>
    <name type="common">Orchid</name>
    <dbReference type="NCBI Taxonomy" id="94219"/>
    <lineage>
        <taxon>Eukaryota</taxon>
        <taxon>Viridiplantae</taxon>
        <taxon>Streptophyta</taxon>
        <taxon>Embryophyta</taxon>
        <taxon>Tracheophyta</taxon>
        <taxon>Spermatophyta</taxon>
        <taxon>Magnoliopsida</taxon>
        <taxon>Liliopsida</taxon>
        <taxon>Asparagales</taxon>
        <taxon>Orchidaceae</taxon>
        <taxon>Epidendroideae</taxon>
        <taxon>Malaxideae</taxon>
        <taxon>Dendrobiinae</taxon>
        <taxon>Dendrobium</taxon>
    </lineage>
</organism>
<dbReference type="AlphaFoldDB" id="A0A8T3B8F2"/>
<dbReference type="Pfam" id="PF05699">
    <property type="entry name" value="Dimer_Tnp_hAT"/>
    <property type="match status" value="1"/>
</dbReference>
<protein>
    <recommendedName>
        <fullName evidence="12">BED-type domain-containing protein</fullName>
    </recommendedName>
</protein>
<comment type="caution">
    <text evidence="13">The sequence shown here is derived from an EMBL/GenBank/DDBJ whole genome shotgun (WGS) entry which is preliminary data.</text>
</comment>
<evidence type="ECO:0000313" key="14">
    <source>
        <dbReference type="Proteomes" id="UP000829196"/>
    </source>
</evidence>
<keyword evidence="14" id="KW-1185">Reference proteome</keyword>
<dbReference type="OrthoDB" id="1935496at2759"/>
<gene>
    <name evidence="13" type="ORF">KFK09_013326</name>
</gene>
<feature type="domain" description="BED-type" evidence="12">
    <location>
        <begin position="236"/>
        <end position="293"/>
    </location>
</feature>
<accession>A0A8T3B8F2</accession>
<dbReference type="PANTHER" id="PTHR46481:SF6">
    <property type="entry name" value="ZINC FINGER BED DOMAIN-CONTAINING PROTEIN RICESLEEPER 2-LIKE"/>
    <property type="match status" value="1"/>
</dbReference>
<dbReference type="EMBL" id="JAGYWB010000010">
    <property type="protein sequence ID" value="KAI0507204.1"/>
    <property type="molecule type" value="Genomic_DNA"/>
</dbReference>
<name>A0A8T3B8F2_DENNO</name>
<dbReference type="InterPro" id="IPR036236">
    <property type="entry name" value="Znf_C2H2_sf"/>
</dbReference>
<evidence type="ECO:0000259" key="12">
    <source>
        <dbReference type="PROSITE" id="PS50808"/>
    </source>
</evidence>
<keyword evidence="11" id="KW-1133">Transmembrane helix</keyword>